<dbReference type="InParanoid" id="A0A0C2X6B3"/>
<evidence type="ECO:0000313" key="3">
    <source>
        <dbReference type="Proteomes" id="UP000054549"/>
    </source>
</evidence>
<organism evidence="2 3">
    <name type="scientific">Amanita muscaria (strain Koide BX008)</name>
    <dbReference type="NCBI Taxonomy" id="946122"/>
    <lineage>
        <taxon>Eukaryota</taxon>
        <taxon>Fungi</taxon>
        <taxon>Dikarya</taxon>
        <taxon>Basidiomycota</taxon>
        <taxon>Agaricomycotina</taxon>
        <taxon>Agaricomycetes</taxon>
        <taxon>Agaricomycetidae</taxon>
        <taxon>Agaricales</taxon>
        <taxon>Pluteineae</taxon>
        <taxon>Amanitaceae</taxon>
        <taxon>Amanita</taxon>
    </lineage>
</organism>
<feature type="region of interest" description="Disordered" evidence="1">
    <location>
        <begin position="489"/>
        <end position="518"/>
    </location>
</feature>
<dbReference type="InterPro" id="IPR032801">
    <property type="entry name" value="PXL2A/B/C"/>
</dbReference>
<feature type="compositionally biased region" description="Polar residues" evidence="1">
    <location>
        <begin position="706"/>
        <end position="715"/>
    </location>
</feature>
<dbReference type="CDD" id="cd02970">
    <property type="entry name" value="PRX_like2"/>
    <property type="match status" value="1"/>
</dbReference>
<feature type="region of interest" description="Disordered" evidence="1">
    <location>
        <begin position="254"/>
        <end position="364"/>
    </location>
</feature>
<name>A0A0C2X6B3_AMAMK</name>
<dbReference type="Proteomes" id="UP000054549">
    <property type="component" value="Unassembled WGS sequence"/>
</dbReference>
<reference evidence="2 3" key="1">
    <citation type="submission" date="2014-04" db="EMBL/GenBank/DDBJ databases">
        <title>Evolutionary Origins and Diversification of the Mycorrhizal Mutualists.</title>
        <authorList>
            <consortium name="DOE Joint Genome Institute"/>
            <consortium name="Mycorrhizal Genomics Consortium"/>
            <person name="Kohler A."/>
            <person name="Kuo A."/>
            <person name="Nagy L.G."/>
            <person name="Floudas D."/>
            <person name="Copeland A."/>
            <person name="Barry K.W."/>
            <person name="Cichocki N."/>
            <person name="Veneault-Fourrey C."/>
            <person name="LaButti K."/>
            <person name="Lindquist E.A."/>
            <person name="Lipzen A."/>
            <person name="Lundell T."/>
            <person name="Morin E."/>
            <person name="Murat C."/>
            <person name="Riley R."/>
            <person name="Ohm R."/>
            <person name="Sun H."/>
            <person name="Tunlid A."/>
            <person name="Henrissat B."/>
            <person name="Grigoriev I.V."/>
            <person name="Hibbett D.S."/>
            <person name="Martin F."/>
        </authorList>
    </citation>
    <scope>NUCLEOTIDE SEQUENCE [LARGE SCALE GENOMIC DNA]</scope>
    <source>
        <strain evidence="2 3">Koide BX008</strain>
    </source>
</reference>
<dbReference type="PANTHER" id="PTHR28630:SF3">
    <property type="entry name" value="PEROXIREDOXIN-LIKE 2C"/>
    <property type="match status" value="1"/>
</dbReference>
<feature type="compositionally biased region" description="Polar residues" evidence="1">
    <location>
        <begin position="297"/>
        <end position="311"/>
    </location>
</feature>
<dbReference type="AlphaFoldDB" id="A0A0C2X6B3"/>
<protein>
    <recommendedName>
        <fullName evidence="4">Thioredoxin-like protein AAED1</fullName>
    </recommendedName>
</protein>
<evidence type="ECO:0000256" key="1">
    <source>
        <dbReference type="SAM" id="MobiDB-lite"/>
    </source>
</evidence>
<feature type="compositionally biased region" description="Low complexity" evidence="1">
    <location>
        <begin position="280"/>
        <end position="295"/>
    </location>
</feature>
<feature type="region of interest" description="Disordered" evidence="1">
    <location>
        <begin position="661"/>
        <end position="745"/>
    </location>
</feature>
<keyword evidence="3" id="KW-1185">Reference proteome</keyword>
<feature type="compositionally biased region" description="Basic and acidic residues" evidence="1">
    <location>
        <begin position="661"/>
        <end position="675"/>
    </location>
</feature>
<gene>
    <name evidence="2" type="ORF">M378DRAFT_11645</name>
</gene>
<accession>A0A0C2X6B3</accession>
<dbReference type="OrthoDB" id="40334at2759"/>
<dbReference type="HOGENOM" id="CLU_372958_0_0_1"/>
<dbReference type="Gene3D" id="3.40.30.10">
    <property type="entry name" value="Glutaredoxin"/>
    <property type="match status" value="1"/>
</dbReference>
<evidence type="ECO:0000313" key="2">
    <source>
        <dbReference type="EMBL" id="KIL64278.1"/>
    </source>
</evidence>
<dbReference type="EMBL" id="KN818251">
    <property type="protein sequence ID" value="KIL64278.1"/>
    <property type="molecule type" value="Genomic_DNA"/>
</dbReference>
<sequence length="745" mass="81349">MTVTLARPSISQSDLRVRRKPPPILDLSVTERYPPPDPSDPFAPLWVLRSRTSSTQLLQRQSIYNVPTDGRRQSAFSPRYGAVNFSEDDVRCVVSDSEHTLPRQTRRQNRARQRSHSMALLTGGTSLAHEFPSTYSRHEWPSMGLNERSYSTTGFENFDKRARGLHIASDTSSAQKKLSQILKPKKLSTLIHSHTPRIHKASISGPVLTSAPPAMNTISLTLQASITDPQSGAIAAPIAHDLVARNFSASQLPGRVASYRPPTSPIETTARKPFSDGPRSPLSSSVSHSAIIRISYPTPSNAYPQNIQDNAFVSPRPAPRPPHEPSSISPTPLKVETKSRKTTRSPGKDKKSKPLPVTPSTVPSEWALPTHEQLTRAASLFVVAESGLRVTFGSLFEKQRTIVIFIRHFWCPLCQDYMSSVRSFVRPNALKSPSALASDGGPPTKLVIVSNGSQAMISKYRQIFRMPFDMYTDPTLAVYTTLGMGRSKPDDDCAMAQPNREPNAADKRKKEKGGHTSSYVKHGTVGGIVMVALRALKVGMPVWEKGGDVAQLGGEFVFGPGLTCSYAHRMQSPSGHAPIQDVVKAALEAASKTSAAEKMKKPLPAVVPSDEDLPACPTSAVETIESDVADDSAFSYELVSNETHLEVRETREEQDACIAKEEAKDREQQRRKFTDDSAPGPDQDYSDEPSADNASVIVTCSDYASEGSTMQLSPESDSETLGETDQSDDEIAQAENGMLDMHHAN</sequence>
<evidence type="ECO:0008006" key="4">
    <source>
        <dbReference type="Google" id="ProtNLM"/>
    </source>
</evidence>
<dbReference type="SUPFAM" id="SSF52833">
    <property type="entry name" value="Thioredoxin-like"/>
    <property type="match status" value="1"/>
</dbReference>
<feature type="compositionally biased region" description="Acidic residues" evidence="1">
    <location>
        <begin position="716"/>
        <end position="732"/>
    </location>
</feature>
<proteinExistence type="predicted"/>
<dbReference type="STRING" id="946122.A0A0C2X6B3"/>
<dbReference type="InterPro" id="IPR036249">
    <property type="entry name" value="Thioredoxin-like_sf"/>
</dbReference>
<dbReference type="Pfam" id="PF13911">
    <property type="entry name" value="AhpC-TSA_2"/>
    <property type="match status" value="1"/>
</dbReference>
<dbReference type="PANTHER" id="PTHR28630">
    <property type="match status" value="1"/>
</dbReference>